<feature type="region of interest" description="Disordered" evidence="1">
    <location>
        <begin position="1"/>
        <end position="25"/>
    </location>
</feature>
<dbReference type="Proteomes" id="UP001337655">
    <property type="component" value="Unassembled WGS sequence"/>
</dbReference>
<evidence type="ECO:0000256" key="1">
    <source>
        <dbReference type="SAM" id="MobiDB-lite"/>
    </source>
</evidence>
<dbReference type="GeneID" id="89930054"/>
<feature type="compositionally biased region" description="Low complexity" evidence="1">
    <location>
        <begin position="190"/>
        <end position="199"/>
    </location>
</feature>
<feature type="compositionally biased region" description="Low complexity" evidence="1">
    <location>
        <begin position="10"/>
        <end position="22"/>
    </location>
</feature>
<evidence type="ECO:0000313" key="3">
    <source>
        <dbReference type="Proteomes" id="UP001337655"/>
    </source>
</evidence>
<sequence length="283" mass="31751">MANGKEPDYSTSSRSRSPSPSRGLAWVDHRLRIVQQQRIQEEADEALRAEEQRVHERAQERDRVYRQVIQPVILRHLSETRVLEELDNAPPAERLEPGSPHAESSHAAMQRQPMETSGFQEQYDDAPPAELMQFGSPQAESSFATAQRQPVETTTAVSHWLFESSSPDVPSRPVQDSSSDSDEDEECAVRSSRSISPGRDGPPPPSSNQDRHMSSPLNTRHALNTRIDGSTPSSEYSLSSDSPPYIELPQDARQDALHAARQQLHRCPTAPPEEMANYRRTWA</sequence>
<feature type="compositionally biased region" description="Low complexity" evidence="1">
    <location>
        <begin position="230"/>
        <end position="244"/>
    </location>
</feature>
<organism evidence="2 3">
    <name type="scientific">Saxophila tyrrhenica</name>
    <dbReference type="NCBI Taxonomy" id="1690608"/>
    <lineage>
        <taxon>Eukaryota</taxon>
        <taxon>Fungi</taxon>
        <taxon>Dikarya</taxon>
        <taxon>Ascomycota</taxon>
        <taxon>Pezizomycotina</taxon>
        <taxon>Dothideomycetes</taxon>
        <taxon>Dothideomycetidae</taxon>
        <taxon>Mycosphaerellales</taxon>
        <taxon>Extremaceae</taxon>
        <taxon>Saxophila</taxon>
    </lineage>
</organism>
<accession>A0AAV9P3Y1</accession>
<feature type="compositionally biased region" description="Polar residues" evidence="1">
    <location>
        <begin position="135"/>
        <end position="168"/>
    </location>
</feature>
<keyword evidence="3" id="KW-1185">Reference proteome</keyword>
<dbReference type="RefSeq" id="XP_064655811.1">
    <property type="nucleotide sequence ID" value="XM_064805952.1"/>
</dbReference>
<dbReference type="EMBL" id="JAVRRT010000015">
    <property type="protein sequence ID" value="KAK5165799.1"/>
    <property type="molecule type" value="Genomic_DNA"/>
</dbReference>
<gene>
    <name evidence="2" type="ORF">LTR77_008722</name>
</gene>
<dbReference type="AlphaFoldDB" id="A0AAV9P3Y1"/>
<evidence type="ECO:0000313" key="2">
    <source>
        <dbReference type="EMBL" id="KAK5165799.1"/>
    </source>
</evidence>
<comment type="caution">
    <text evidence="2">The sequence shown here is derived from an EMBL/GenBank/DDBJ whole genome shotgun (WGS) entry which is preliminary data.</text>
</comment>
<feature type="region of interest" description="Disordered" evidence="1">
    <location>
        <begin position="82"/>
        <end position="283"/>
    </location>
</feature>
<name>A0AAV9P3Y1_9PEZI</name>
<protein>
    <submittedName>
        <fullName evidence="2">Uncharacterized protein</fullName>
    </submittedName>
</protein>
<reference evidence="2 3" key="1">
    <citation type="submission" date="2023-08" db="EMBL/GenBank/DDBJ databases">
        <title>Black Yeasts Isolated from many extreme environments.</title>
        <authorList>
            <person name="Coleine C."/>
            <person name="Stajich J.E."/>
            <person name="Selbmann L."/>
        </authorList>
    </citation>
    <scope>NUCLEOTIDE SEQUENCE [LARGE SCALE GENOMIC DNA]</scope>
    <source>
        <strain evidence="2 3">CCFEE 5935</strain>
    </source>
</reference>
<proteinExistence type="predicted"/>